<evidence type="ECO:0000256" key="2">
    <source>
        <dbReference type="SAM" id="MobiDB-lite"/>
    </source>
</evidence>
<protein>
    <recommendedName>
        <fullName evidence="3">Retrotransposon gag domain-containing protein</fullName>
    </recommendedName>
</protein>
<feature type="domain" description="Retrotransposon gag" evidence="3">
    <location>
        <begin position="27"/>
        <end position="119"/>
    </location>
</feature>
<name>A0A2G2WTW2_CAPBA</name>
<dbReference type="AlphaFoldDB" id="A0A2G2WTW2"/>
<feature type="compositionally biased region" description="Basic and acidic residues" evidence="2">
    <location>
        <begin position="157"/>
        <end position="180"/>
    </location>
</feature>
<reference evidence="5" key="2">
    <citation type="journal article" date="2017" name="J. Anim. Genet.">
        <title>Multiple reference genome sequences of hot pepper reveal the massive evolution of plant disease resistance genes by retroduplication.</title>
        <authorList>
            <person name="Kim S."/>
            <person name="Park J."/>
            <person name="Yeom S.-I."/>
            <person name="Kim Y.-M."/>
            <person name="Seo E."/>
            <person name="Kim K.-T."/>
            <person name="Kim M.-S."/>
            <person name="Lee J.M."/>
            <person name="Cheong K."/>
            <person name="Shin H.-S."/>
            <person name="Kim S.-B."/>
            <person name="Han K."/>
            <person name="Lee J."/>
            <person name="Park M."/>
            <person name="Lee H.-A."/>
            <person name="Lee H.-Y."/>
            <person name="Lee Y."/>
            <person name="Oh S."/>
            <person name="Lee J.H."/>
            <person name="Choi E."/>
            <person name="Choi E."/>
            <person name="Lee S.E."/>
            <person name="Jeon J."/>
            <person name="Kim H."/>
            <person name="Choi G."/>
            <person name="Song H."/>
            <person name="Lee J."/>
            <person name="Lee S.-C."/>
            <person name="Kwon J.-K."/>
            <person name="Lee H.-Y."/>
            <person name="Koo N."/>
            <person name="Hong Y."/>
            <person name="Kim R.W."/>
            <person name="Kang W.-H."/>
            <person name="Huh J.H."/>
            <person name="Kang B.-C."/>
            <person name="Yang T.-J."/>
            <person name="Lee Y.-H."/>
            <person name="Bennetzen J.L."/>
            <person name="Choi D."/>
        </authorList>
    </citation>
    <scope>NUCLEOTIDE SEQUENCE [LARGE SCALE GENOMIC DNA]</scope>
    <source>
        <strain evidence="5">cv. PBC81</strain>
    </source>
</reference>
<gene>
    <name evidence="4" type="ORF">CQW23_12883</name>
</gene>
<dbReference type="EMBL" id="MLFT02000005">
    <property type="protein sequence ID" value="PHT48675.1"/>
    <property type="molecule type" value="Genomic_DNA"/>
</dbReference>
<dbReference type="PANTHER" id="PTHR33067:SF9">
    <property type="entry name" value="RNA-DIRECTED DNA POLYMERASE"/>
    <property type="match status" value="1"/>
</dbReference>
<evidence type="ECO:0000256" key="1">
    <source>
        <dbReference type="SAM" id="Coils"/>
    </source>
</evidence>
<proteinExistence type="predicted"/>
<feature type="coiled-coil region" evidence="1">
    <location>
        <begin position="269"/>
        <end position="296"/>
    </location>
</feature>
<reference evidence="4 5" key="1">
    <citation type="journal article" date="2017" name="Genome Biol.">
        <title>New reference genome sequences of hot pepper reveal the massive evolution of plant disease-resistance genes by retroduplication.</title>
        <authorList>
            <person name="Kim S."/>
            <person name="Park J."/>
            <person name="Yeom S.I."/>
            <person name="Kim Y.M."/>
            <person name="Seo E."/>
            <person name="Kim K.T."/>
            <person name="Kim M.S."/>
            <person name="Lee J.M."/>
            <person name="Cheong K."/>
            <person name="Shin H.S."/>
            <person name="Kim S.B."/>
            <person name="Han K."/>
            <person name="Lee J."/>
            <person name="Park M."/>
            <person name="Lee H.A."/>
            <person name="Lee H.Y."/>
            <person name="Lee Y."/>
            <person name="Oh S."/>
            <person name="Lee J.H."/>
            <person name="Choi E."/>
            <person name="Choi E."/>
            <person name="Lee S.E."/>
            <person name="Jeon J."/>
            <person name="Kim H."/>
            <person name="Choi G."/>
            <person name="Song H."/>
            <person name="Lee J."/>
            <person name="Lee S.C."/>
            <person name="Kwon J.K."/>
            <person name="Lee H.Y."/>
            <person name="Koo N."/>
            <person name="Hong Y."/>
            <person name="Kim R.W."/>
            <person name="Kang W.H."/>
            <person name="Huh J.H."/>
            <person name="Kang B.C."/>
            <person name="Yang T.J."/>
            <person name="Lee Y.H."/>
            <person name="Bennetzen J.L."/>
            <person name="Choi D."/>
        </authorList>
    </citation>
    <scope>NUCLEOTIDE SEQUENCE [LARGE SCALE GENOMIC DNA]</scope>
    <source>
        <strain evidence="5">cv. PBC81</strain>
    </source>
</reference>
<evidence type="ECO:0000259" key="3">
    <source>
        <dbReference type="Pfam" id="PF03732"/>
    </source>
</evidence>
<accession>A0A2G2WTW2</accession>
<evidence type="ECO:0000313" key="5">
    <source>
        <dbReference type="Proteomes" id="UP000224567"/>
    </source>
</evidence>
<dbReference type="Proteomes" id="UP000224567">
    <property type="component" value="Unassembled WGS sequence"/>
</dbReference>
<evidence type="ECO:0000313" key="4">
    <source>
        <dbReference type="EMBL" id="PHT48675.1"/>
    </source>
</evidence>
<feature type="compositionally biased region" description="Basic and acidic residues" evidence="2">
    <location>
        <begin position="207"/>
        <end position="222"/>
    </location>
</feature>
<feature type="compositionally biased region" description="Polar residues" evidence="2">
    <location>
        <begin position="194"/>
        <end position="206"/>
    </location>
</feature>
<feature type="region of interest" description="Disordered" evidence="2">
    <location>
        <begin position="150"/>
        <end position="180"/>
    </location>
</feature>
<keyword evidence="1" id="KW-0175">Coiled coil</keyword>
<sequence length="732" mass="82151">MYVINFISTCKSFDNPGVGQNAIRLCLFPLYLSGEATLWLNGLNPDSITNWRQLEDVFLERFFPPSKRAQLRDEIINFRQFPTKALHETWDRFKKKLMRCPNHHMTNVHLMEILYRALNSVTKPVVDNAAGGSFMDLTFNEASGMLDRMTKQSRAWHTRDSEGRLKKSKQLREESDSEKEANYVNNQGCFRGNAQGNQGQNYYDNSGNKDQDQGSWKNKTDRSSVYIPPGRREATASGSGNMSMEDMMAKLLKGVEATSTGVTEVINDLSSMKQLVDSHSTDIKQLEQQLSQLSAAFNQRKAGTLPSNTVQNPRNDGKCMVITTRSGKVLENLPKGNKEVNDVADYDIDVDGEDAIEAGKGDHDTTTSSLQPEKVEICKQDKKEVVEKTIPLPPPPFPQRLKKNVDDTPEKVDNRKKDKEKVVEKTIPLPPPPFPQRLKKEVDDTRFSKFITMLKQLTINVPLVKALEQMPGYVKFMKDLLTKKQAASGELTDTVHHCSAIATRSLVQKKADPEAFTISCTIGSMNFAKALCDLGASINLMPLSVYRKLGLGDPTPINIRLVMADRSVKRPVGILDDVLVKVSTFIFPVDFVILDCEVDSEVPIILGRPFLTTGSMFIDMRDNELLFQMNDEVIHFDLCKSMKQPKDLNVFSVADVHYEDEKALSVEKQLTVEPLSAALLNVEHEDDEDYEETMCDLTGLGSHSHAPKQLDLDLKNRSSPTAKTSIEEPPVL</sequence>
<dbReference type="STRING" id="33114.A0A2G2WTW2"/>
<feature type="region of interest" description="Disordered" evidence="2">
    <location>
        <begin position="390"/>
        <end position="419"/>
    </location>
</feature>
<comment type="caution">
    <text evidence="4">The sequence shown here is derived from an EMBL/GenBank/DDBJ whole genome shotgun (WGS) entry which is preliminary data.</text>
</comment>
<feature type="compositionally biased region" description="Basic and acidic residues" evidence="2">
    <location>
        <begin position="403"/>
        <end position="419"/>
    </location>
</feature>
<keyword evidence="5" id="KW-1185">Reference proteome</keyword>
<feature type="region of interest" description="Disordered" evidence="2">
    <location>
        <begin position="194"/>
        <end position="242"/>
    </location>
</feature>
<dbReference type="CDD" id="cd00303">
    <property type="entry name" value="retropepsin_like"/>
    <property type="match status" value="1"/>
</dbReference>
<dbReference type="InterPro" id="IPR005162">
    <property type="entry name" value="Retrotrans_gag_dom"/>
</dbReference>
<dbReference type="OrthoDB" id="1744547at2759"/>
<dbReference type="InterPro" id="IPR021109">
    <property type="entry name" value="Peptidase_aspartic_dom_sf"/>
</dbReference>
<dbReference type="Pfam" id="PF03732">
    <property type="entry name" value="Retrotrans_gag"/>
    <property type="match status" value="1"/>
</dbReference>
<dbReference type="Gene3D" id="2.40.70.10">
    <property type="entry name" value="Acid Proteases"/>
    <property type="match status" value="1"/>
</dbReference>
<organism evidence="4 5">
    <name type="scientific">Capsicum baccatum</name>
    <name type="common">Peruvian pepper</name>
    <dbReference type="NCBI Taxonomy" id="33114"/>
    <lineage>
        <taxon>Eukaryota</taxon>
        <taxon>Viridiplantae</taxon>
        <taxon>Streptophyta</taxon>
        <taxon>Embryophyta</taxon>
        <taxon>Tracheophyta</taxon>
        <taxon>Spermatophyta</taxon>
        <taxon>Magnoliopsida</taxon>
        <taxon>eudicotyledons</taxon>
        <taxon>Gunneridae</taxon>
        <taxon>Pentapetalae</taxon>
        <taxon>asterids</taxon>
        <taxon>lamiids</taxon>
        <taxon>Solanales</taxon>
        <taxon>Solanaceae</taxon>
        <taxon>Solanoideae</taxon>
        <taxon>Capsiceae</taxon>
        <taxon>Capsicum</taxon>
    </lineage>
</organism>
<dbReference type="PANTHER" id="PTHR33067">
    <property type="entry name" value="RNA-DIRECTED DNA POLYMERASE-RELATED"/>
    <property type="match status" value="1"/>
</dbReference>